<keyword evidence="4 8" id="KW-0812">Transmembrane</keyword>
<feature type="transmembrane region" description="Helical" evidence="8">
    <location>
        <begin position="308"/>
        <end position="334"/>
    </location>
</feature>
<sequence length="468" mass="54734">MVFSSIIFLWVLLPCILLLYYVSPKPFKNGILTVFSLFFYAWGEPRYVVLMIFSVLLNYGFGRLVEKFGKKRWLLALCVTLNLLILGYFKYYNFLAEVLNPLLRGFDIALPAIQVTLPIGISFYTFQALSYVVDVYRGENQAQKNPFNMMLYISFFPQLIAGPIVKYHDIEEQIENRTVTLEGFSYGVKRFIFGLGKKVILANTFAEVVDAVYAYQAADVSQAMLWLTALLYMLQIYFDFSGYSDMAIGLGKMFGFTFIENFRLPYTATSIQDFWRKWHISLSSWFKEYVYIPLGGNRRGTARTYVNLWTVFLLTGIWHGAGWTFIFWGIYHGFFNVLERCFLGKWLKQEKFRPLAHIYAVFVVLIGWIFFRADTIGQAFSFIRYMFVPHSAVVLMERYMNRKLWMFLAAALLACGPVQWFWMKWKGRVLAQDGSVTVASWIGYMAILWFSILLLVNNTYNPFIYFRF</sequence>
<accession>A0A2T3FQS6</accession>
<evidence type="ECO:0000256" key="4">
    <source>
        <dbReference type="ARBA" id="ARBA00022692"/>
    </source>
</evidence>
<dbReference type="AlphaFoldDB" id="A0A2T3FQS6"/>
<dbReference type="GO" id="GO:0042121">
    <property type="term" value="P:alginic acid biosynthetic process"/>
    <property type="evidence" value="ECO:0007669"/>
    <property type="project" value="InterPro"/>
</dbReference>
<evidence type="ECO:0000256" key="7">
    <source>
        <dbReference type="PIRNR" id="PIRNR016636"/>
    </source>
</evidence>
<dbReference type="InterPro" id="IPR024194">
    <property type="entry name" value="Ac/AlaTfrase_AlgI/DltB"/>
</dbReference>
<feature type="transmembrane region" description="Helical" evidence="8">
    <location>
        <begin position="404"/>
        <end position="422"/>
    </location>
</feature>
<comment type="subcellular location">
    <subcellularLocation>
        <location evidence="1">Cell membrane</location>
        <topology evidence="1">Multi-pass membrane protein</topology>
    </subcellularLocation>
</comment>
<organism evidence="9 10">
    <name type="scientific">Clostridium fessum</name>
    <dbReference type="NCBI Taxonomy" id="2126740"/>
    <lineage>
        <taxon>Bacteria</taxon>
        <taxon>Bacillati</taxon>
        <taxon>Bacillota</taxon>
        <taxon>Clostridia</taxon>
        <taxon>Eubacteriales</taxon>
        <taxon>Clostridiaceae</taxon>
        <taxon>Clostridium</taxon>
    </lineage>
</organism>
<keyword evidence="10" id="KW-1185">Reference proteome</keyword>
<dbReference type="Pfam" id="PF03062">
    <property type="entry name" value="MBOAT"/>
    <property type="match status" value="1"/>
</dbReference>
<feature type="transmembrane region" description="Helical" evidence="8">
    <location>
        <begin position="112"/>
        <end position="133"/>
    </location>
</feature>
<dbReference type="EMBL" id="PYLO01000002">
    <property type="protein sequence ID" value="PST37626.1"/>
    <property type="molecule type" value="Genomic_DNA"/>
</dbReference>
<evidence type="ECO:0000313" key="10">
    <source>
        <dbReference type="Proteomes" id="UP000241048"/>
    </source>
</evidence>
<protein>
    <submittedName>
        <fullName evidence="9">Membrane-bound O-acyltransferase family protein</fullName>
    </submittedName>
</protein>
<dbReference type="Proteomes" id="UP000241048">
    <property type="component" value="Unassembled WGS sequence"/>
</dbReference>
<keyword evidence="7 9" id="KW-0012">Acyltransferase</keyword>
<keyword evidence="6 7" id="KW-0472">Membrane</keyword>
<comment type="caution">
    <text evidence="9">The sequence shown here is derived from an EMBL/GenBank/DDBJ whole genome shotgun (WGS) entry which is preliminary data.</text>
</comment>
<gene>
    <name evidence="9" type="ORF">C7U56_06970</name>
</gene>
<feature type="transmembrane region" description="Helical" evidence="8">
    <location>
        <begin position="442"/>
        <end position="460"/>
    </location>
</feature>
<feature type="transmembrane region" description="Helical" evidence="8">
    <location>
        <begin position="354"/>
        <end position="371"/>
    </location>
</feature>
<evidence type="ECO:0000256" key="6">
    <source>
        <dbReference type="ARBA" id="ARBA00023136"/>
    </source>
</evidence>
<name>A0A2T3FQS6_9CLOT</name>
<dbReference type="PIRSF" id="PIRSF500217">
    <property type="entry name" value="AlgI"/>
    <property type="match status" value="1"/>
</dbReference>
<keyword evidence="5 8" id="KW-1133">Transmembrane helix</keyword>
<dbReference type="InterPro" id="IPR051085">
    <property type="entry name" value="MB_O-acyltransferase"/>
</dbReference>
<dbReference type="PIRSF" id="PIRSF016636">
    <property type="entry name" value="AlgI_DltB"/>
    <property type="match status" value="1"/>
</dbReference>
<proteinExistence type="inferred from homology"/>
<dbReference type="RefSeq" id="WP_107000708.1">
    <property type="nucleotide sequence ID" value="NZ_PYLO01000002.1"/>
</dbReference>
<evidence type="ECO:0000313" key="9">
    <source>
        <dbReference type="EMBL" id="PST37626.1"/>
    </source>
</evidence>
<evidence type="ECO:0000256" key="8">
    <source>
        <dbReference type="SAM" id="Phobius"/>
    </source>
</evidence>
<evidence type="ECO:0000256" key="5">
    <source>
        <dbReference type="ARBA" id="ARBA00022989"/>
    </source>
</evidence>
<reference evidence="9 10" key="1">
    <citation type="submission" date="2018-03" db="EMBL/GenBank/DDBJ databases">
        <title>Lachnoclostridium SNUG30386 gen.nov., sp.nov., isolated from human faeces.</title>
        <authorList>
            <person name="Seo B."/>
            <person name="Jeon K."/>
            <person name="Ko G."/>
        </authorList>
    </citation>
    <scope>NUCLEOTIDE SEQUENCE [LARGE SCALE GENOMIC DNA]</scope>
    <source>
        <strain evidence="9 10">SNUG30386</strain>
    </source>
</reference>
<dbReference type="PANTHER" id="PTHR13285:SF18">
    <property type="entry name" value="PROTEIN-CYSTEINE N-PALMITOYLTRANSFERASE RASP"/>
    <property type="match status" value="1"/>
</dbReference>
<evidence type="ECO:0000256" key="3">
    <source>
        <dbReference type="ARBA" id="ARBA00022475"/>
    </source>
</evidence>
<evidence type="ECO:0000256" key="2">
    <source>
        <dbReference type="ARBA" id="ARBA00010323"/>
    </source>
</evidence>
<comment type="similarity">
    <text evidence="2 7">Belongs to the membrane-bound acyltransferase family.</text>
</comment>
<dbReference type="GO" id="GO:0005886">
    <property type="term" value="C:plasma membrane"/>
    <property type="evidence" value="ECO:0007669"/>
    <property type="project" value="UniProtKB-SubCell"/>
</dbReference>
<feature type="transmembrane region" description="Helical" evidence="8">
    <location>
        <begin position="40"/>
        <end position="61"/>
    </location>
</feature>
<dbReference type="PANTHER" id="PTHR13285">
    <property type="entry name" value="ACYLTRANSFERASE"/>
    <property type="match status" value="1"/>
</dbReference>
<keyword evidence="3 7" id="KW-1003">Cell membrane</keyword>
<dbReference type="InterPro" id="IPR004299">
    <property type="entry name" value="MBOAT_fam"/>
</dbReference>
<feature type="transmembrane region" description="Helical" evidence="8">
    <location>
        <begin position="73"/>
        <end position="92"/>
    </location>
</feature>
<evidence type="ECO:0000256" key="1">
    <source>
        <dbReference type="ARBA" id="ARBA00004651"/>
    </source>
</evidence>
<keyword evidence="7 9" id="KW-0808">Transferase</keyword>
<dbReference type="GO" id="GO:0016746">
    <property type="term" value="F:acyltransferase activity"/>
    <property type="evidence" value="ECO:0007669"/>
    <property type="project" value="UniProtKB-KW"/>
</dbReference>
<dbReference type="InterPro" id="IPR028362">
    <property type="entry name" value="AlgI"/>
</dbReference>